<dbReference type="PATRIC" id="fig|423471.3.peg.4328"/>
<accession>G5JB07</accession>
<proteinExistence type="predicted"/>
<dbReference type="AlphaFoldDB" id="G5JB07"/>
<reference evidence="2 3" key="1">
    <citation type="journal article" date="2011" name="Front. Microbiol.">
        <title>Two Strains of Crocosphaera watsonii with Highly Conserved Genomes are Distinguished by Strain-Specific Features.</title>
        <authorList>
            <person name="Bench S.R."/>
            <person name="Ilikchyan I.N."/>
            <person name="Tripp H.J."/>
            <person name="Zehr J.P."/>
        </authorList>
    </citation>
    <scope>NUCLEOTIDE SEQUENCE [LARGE SCALE GENOMIC DNA]</scope>
    <source>
        <strain evidence="2 3">WH 0003</strain>
    </source>
</reference>
<comment type="caution">
    <text evidence="2">The sequence shown here is derived from an EMBL/GenBank/DDBJ whole genome shotgun (WGS) entry which is preliminary data.</text>
</comment>
<feature type="compositionally biased region" description="Basic and acidic residues" evidence="1">
    <location>
        <begin position="1"/>
        <end position="15"/>
    </location>
</feature>
<dbReference type="Proteomes" id="UP000003477">
    <property type="component" value="Unassembled WGS sequence"/>
</dbReference>
<evidence type="ECO:0000256" key="1">
    <source>
        <dbReference type="SAM" id="MobiDB-lite"/>
    </source>
</evidence>
<sequence>MKAVEGNRKGEHIWHDITTGRSGWTPPEAEARGKPYIPSNPSSAGPKLK</sequence>
<evidence type="ECO:0000313" key="3">
    <source>
        <dbReference type="Proteomes" id="UP000003477"/>
    </source>
</evidence>
<gene>
    <name evidence="2" type="ORF">CWATWH0003_4619</name>
</gene>
<name>G5JB07_CROWT</name>
<protein>
    <submittedName>
        <fullName evidence="2">Uncharacterized protein</fullName>
    </submittedName>
</protein>
<dbReference type="EMBL" id="AESD01000687">
    <property type="protein sequence ID" value="EHJ10630.1"/>
    <property type="molecule type" value="Genomic_DNA"/>
</dbReference>
<feature type="region of interest" description="Disordered" evidence="1">
    <location>
        <begin position="1"/>
        <end position="49"/>
    </location>
</feature>
<evidence type="ECO:0000313" key="2">
    <source>
        <dbReference type="EMBL" id="EHJ10630.1"/>
    </source>
</evidence>
<organism evidence="2 3">
    <name type="scientific">Crocosphaera watsonii WH 0003</name>
    <dbReference type="NCBI Taxonomy" id="423471"/>
    <lineage>
        <taxon>Bacteria</taxon>
        <taxon>Bacillati</taxon>
        <taxon>Cyanobacteriota</taxon>
        <taxon>Cyanophyceae</taxon>
        <taxon>Oscillatoriophycideae</taxon>
        <taxon>Chroococcales</taxon>
        <taxon>Aphanothecaceae</taxon>
        <taxon>Crocosphaera</taxon>
    </lineage>
</organism>